<dbReference type="Gene3D" id="1.10.10.2840">
    <property type="entry name" value="PucR C-terminal helix-turn-helix domain"/>
    <property type="match status" value="1"/>
</dbReference>
<evidence type="ECO:0000259" key="3">
    <source>
        <dbReference type="Pfam" id="PF13556"/>
    </source>
</evidence>
<feature type="domain" description="Purine catabolism PurC-like" evidence="2">
    <location>
        <begin position="12"/>
        <end position="121"/>
    </location>
</feature>
<proteinExistence type="inferred from homology"/>
<dbReference type="Pfam" id="PF17853">
    <property type="entry name" value="GGDEF_2"/>
    <property type="match status" value="1"/>
</dbReference>
<dbReference type="InterPro" id="IPR042070">
    <property type="entry name" value="PucR_C-HTH_sf"/>
</dbReference>
<dbReference type="PANTHER" id="PTHR33744">
    <property type="entry name" value="CARBOHYDRATE DIACID REGULATOR"/>
    <property type="match status" value="1"/>
</dbReference>
<organism evidence="5">
    <name type="scientific">Halalkalibacterium halodurans</name>
    <name type="common">Bacillus halodurans</name>
    <dbReference type="NCBI Taxonomy" id="86665"/>
    <lineage>
        <taxon>Bacteria</taxon>
        <taxon>Bacillati</taxon>
        <taxon>Bacillota</taxon>
        <taxon>Bacilli</taxon>
        <taxon>Bacillales</taxon>
        <taxon>Bacillaceae</taxon>
        <taxon>Halalkalibacterium (ex Joshi et al. 2022)</taxon>
    </lineage>
</organism>
<sequence length="553" mass="63141">MNLTVSDVVELMGDAVVQTGEASLQTQPVEWVSVIETPVENFVRENELVLTTGIGCGEDEERFLQFVHDIAASNAAALAIAMGRFVKHIPDRVLHYASTHGLILLEIPWELRFADLIQSVLLQMEQRKQKEIEQAESLRKQLLEMILNGTTFHQIAEHVSHVFDAPILLLDRRGVIRGKSENSDQLERIWHSSFSHEVIAYQPSVHAPSGSSKWLHDDESAALQLVIRSAGEIQGYLLIGTASEEHTLEQQMALFEHVTTAVALHFLHEHAAKETEWRLQGDFVWSLAKGDVSSWDTALSRAKSLGYQVHLPYLCLTAMPENISQLYQQDREQIGTFDHWLQGVTRCLEEEAYDVAKSLHLQVMATYAKEYLIVFLEVVQDRSTETAYTYIQSFQQRMNLLFPHLFFSWGISKTSGYKQFHESFEEARKALTVGRKQRGPGCQSLYADTRIDRVLFSLIDNQELREMTDSLLHSLLVYSVDRKIDLVKTFQTYHRNKSNVSQTARQLNLHRQSLLYRLRKIESLTGCSLNNPDDVFLLDLSIRLWQAGIFDGS</sequence>
<dbReference type="SUPFAM" id="SSF46689">
    <property type="entry name" value="Homeodomain-like"/>
    <property type="match status" value="1"/>
</dbReference>
<dbReference type="RefSeq" id="WP_053431321.1">
    <property type="nucleotide sequence ID" value="NZ_JARMRQ010000040.1"/>
</dbReference>
<dbReference type="EMBL" id="LILD01000001">
    <property type="protein sequence ID" value="KOO39280.1"/>
    <property type="molecule type" value="Genomic_DNA"/>
</dbReference>
<evidence type="ECO:0000256" key="1">
    <source>
        <dbReference type="ARBA" id="ARBA00006754"/>
    </source>
</evidence>
<feature type="domain" description="PucR C-terminal helix-turn-helix" evidence="3">
    <location>
        <begin position="486"/>
        <end position="543"/>
    </location>
</feature>
<dbReference type="InterPro" id="IPR051448">
    <property type="entry name" value="CdaR-like_regulators"/>
</dbReference>
<dbReference type="InterPro" id="IPR012914">
    <property type="entry name" value="PucR_dom"/>
</dbReference>
<evidence type="ECO:0008006" key="6">
    <source>
        <dbReference type="Google" id="ProtNLM"/>
    </source>
</evidence>
<feature type="domain" description="CdaR GGDEF-like" evidence="4">
    <location>
        <begin position="294"/>
        <end position="433"/>
    </location>
</feature>
<dbReference type="PATRIC" id="fig|136160.3.peg.2570"/>
<evidence type="ECO:0000259" key="2">
    <source>
        <dbReference type="Pfam" id="PF07905"/>
    </source>
</evidence>
<protein>
    <recommendedName>
        <fullName evidence="6">Purine catabolism regulatory protein</fullName>
    </recommendedName>
</protein>
<accession>A0A0M0KKG2</accession>
<dbReference type="InterPro" id="IPR041522">
    <property type="entry name" value="CdaR_GGDEF"/>
</dbReference>
<evidence type="ECO:0000259" key="4">
    <source>
        <dbReference type="Pfam" id="PF17853"/>
    </source>
</evidence>
<dbReference type="InterPro" id="IPR025736">
    <property type="entry name" value="PucR_C-HTH_dom"/>
</dbReference>
<gene>
    <name evidence="5" type="ORF">AMD02_10840</name>
</gene>
<dbReference type="Pfam" id="PF13556">
    <property type="entry name" value="HTH_30"/>
    <property type="match status" value="1"/>
</dbReference>
<reference evidence="5" key="1">
    <citation type="submission" date="2015-08" db="EMBL/GenBank/DDBJ databases">
        <title>Complete DNA Sequence of Pseudomonas syringae pv. actinidiae, the Causal Agent of Kiwifruit Canker Disease.</title>
        <authorList>
            <person name="Rikkerink E.H.A."/>
            <person name="Fineran P.C."/>
        </authorList>
    </citation>
    <scope>NUCLEOTIDE SEQUENCE</scope>
    <source>
        <strain evidence="5">DSM 13666</strain>
    </source>
</reference>
<comment type="similarity">
    <text evidence="1">Belongs to the CdaR family.</text>
</comment>
<evidence type="ECO:0000313" key="5">
    <source>
        <dbReference type="EMBL" id="KOO39280.1"/>
    </source>
</evidence>
<dbReference type="AlphaFoldDB" id="A0A0M0KKG2"/>
<comment type="caution">
    <text evidence="5">The sequence shown here is derived from an EMBL/GenBank/DDBJ whole genome shotgun (WGS) entry which is preliminary data.</text>
</comment>
<dbReference type="Pfam" id="PF07905">
    <property type="entry name" value="PucR"/>
    <property type="match status" value="1"/>
</dbReference>
<name>A0A0M0KKG2_ALKHA</name>
<dbReference type="InterPro" id="IPR009057">
    <property type="entry name" value="Homeodomain-like_sf"/>
</dbReference>
<dbReference type="PANTHER" id="PTHR33744:SF1">
    <property type="entry name" value="DNA-BINDING TRANSCRIPTIONAL ACTIVATOR ADER"/>
    <property type="match status" value="1"/>
</dbReference>